<comment type="function">
    <text evidence="4">Transcription factor that specifically binds AT-rich DNA sequences related to the nuclear matrix attachment regions (MARs).</text>
</comment>
<evidence type="ECO:0000256" key="5">
    <source>
        <dbReference type="SAM" id="MobiDB-lite"/>
    </source>
</evidence>
<gene>
    <name evidence="7" type="ORF">Tci_021416</name>
</gene>
<dbReference type="Gene3D" id="3.30.1330.80">
    <property type="entry name" value="Hypothetical protein, similar to alpha- acetolactate decarboxylase, domain 2"/>
    <property type="match status" value="1"/>
</dbReference>
<evidence type="ECO:0000256" key="1">
    <source>
        <dbReference type="ARBA" id="ARBA00023015"/>
    </source>
</evidence>
<protein>
    <recommendedName>
        <fullName evidence="4">AT-hook motif nuclear-localized protein</fullName>
    </recommendedName>
</protein>
<dbReference type="EMBL" id="BKCJ010002564">
    <property type="protein sequence ID" value="GEU49438.1"/>
    <property type="molecule type" value="Genomic_DNA"/>
</dbReference>
<feature type="region of interest" description="Disordered" evidence="5">
    <location>
        <begin position="49"/>
        <end position="72"/>
    </location>
</feature>
<comment type="subcellular location">
    <subcellularLocation>
        <location evidence="4">Nucleus</location>
    </subcellularLocation>
</comment>
<evidence type="ECO:0000259" key="6">
    <source>
        <dbReference type="PROSITE" id="PS51742"/>
    </source>
</evidence>
<evidence type="ECO:0000313" key="7">
    <source>
        <dbReference type="EMBL" id="GEU49438.1"/>
    </source>
</evidence>
<dbReference type="AlphaFoldDB" id="A0A6L2KIY5"/>
<comment type="caution">
    <text evidence="7">The sequence shown here is derived from an EMBL/GenBank/DDBJ whole genome shotgun (WGS) entry which is preliminary data.</text>
</comment>
<evidence type="ECO:0000256" key="3">
    <source>
        <dbReference type="ARBA" id="ARBA00023163"/>
    </source>
</evidence>
<dbReference type="PROSITE" id="PS51742">
    <property type="entry name" value="PPC"/>
    <property type="match status" value="1"/>
</dbReference>
<dbReference type="GO" id="GO:0005634">
    <property type="term" value="C:nucleus"/>
    <property type="evidence" value="ECO:0007669"/>
    <property type="project" value="UniProtKB-SubCell"/>
</dbReference>
<dbReference type="PANTHER" id="PTHR31500:SF96">
    <property type="entry name" value="AT-HOOK MOTIF NUCLEAR-LOCALIZED PROTEIN 7"/>
    <property type="match status" value="1"/>
</dbReference>
<reference evidence="7" key="1">
    <citation type="journal article" date="2019" name="Sci. Rep.">
        <title>Draft genome of Tanacetum cinerariifolium, the natural source of mosquito coil.</title>
        <authorList>
            <person name="Yamashiro T."/>
            <person name="Shiraishi A."/>
            <person name="Satake H."/>
            <person name="Nakayama K."/>
        </authorList>
    </citation>
    <scope>NUCLEOTIDE SEQUENCE</scope>
</reference>
<accession>A0A6L2KIY5</accession>
<keyword evidence="2 4" id="KW-0238">DNA-binding</keyword>
<feature type="domain" description="PPC" evidence="6">
    <location>
        <begin position="419"/>
        <end position="550"/>
    </location>
</feature>
<evidence type="ECO:0000256" key="4">
    <source>
        <dbReference type="RuleBase" id="RU367031"/>
    </source>
</evidence>
<dbReference type="CDD" id="cd11378">
    <property type="entry name" value="DUF296"/>
    <property type="match status" value="1"/>
</dbReference>
<dbReference type="SUPFAM" id="SSF117856">
    <property type="entry name" value="AF0104/ALDC/Ptd012-like"/>
    <property type="match status" value="1"/>
</dbReference>
<keyword evidence="1 4" id="KW-0805">Transcription regulation</keyword>
<name>A0A6L2KIY5_TANCI</name>
<dbReference type="InterPro" id="IPR039605">
    <property type="entry name" value="AHL"/>
</dbReference>
<dbReference type="InterPro" id="IPR005175">
    <property type="entry name" value="PPC_dom"/>
</dbReference>
<proteinExistence type="predicted"/>
<comment type="domain">
    <text evidence="4">The PPC domain mediates interactions between AHL proteins.</text>
</comment>
<keyword evidence="4" id="KW-0539">Nucleus</keyword>
<evidence type="ECO:0000256" key="2">
    <source>
        <dbReference type="ARBA" id="ARBA00023125"/>
    </source>
</evidence>
<sequence>MLREHVQEPRDTEPIPITIVKPTVTSSETKIIRSSSRIQLTDPIVEVQVPQPESPYTTPKPNRGKGIARDTNESQPKLIKALMKVCSDPDTSVLIPFEINGKLYHITNQEIQARMELEERKQKVAHEARLLALSKPELIKVVTEVVTEARVDPNTLQSIKGGQEFIKIQDAKIKVLNKEHSENLKKEKKLRKKRIEHYKRNFNVQKPFRFGDFGVTKWDELGAVIPKKKNKVVEDMITSLQKKYKRLRVIPREIRISPSLLAPKQVPSLSRGIKRKAQELEPKVHISGLECNRILPEGMQFVNNQVIKHPENEIFFIDVFGEEAFQRTSNIYKVDVDTLMRYMAMASNINTPTNQSSKKSGKRKRHGKGALNFTVVGVVDYEMLKERLMHFHQNTYLWRDFKDTYKMDEDELSMHFEEAHTIILFDHDPENKEDVTSKIISFSKYGPFPICVLSVLGIISHVTLLQASSSGGTMTYEGRFEILLLSETFTPSESGGVTSREGGMSIIYQDLMAVSLVVYLMWRLQCFVTYTPAFSVQKKEIWNGFRRDINDDRDFILTMKRTKNTLRPRLEEWIDFEESFAPVARLEAIRIFLAYAA</sequence>
<keyword evidence="3 4" id="KW-0804">Transcription</keyword>
<organism evidence="7">
    <name type="scientific">Tanacetum cinerariifolium</name>
    <name type="common">Dalmatian daisy</name>
    <name type="synonym">Chrysanthemum cinerariifolium</name>
    <dbReference type="NCBI Taxonomy" id="118510"/>
    <lineage>
        <taxon>Eukaryota</taxon>
        <taxon>Viridiplantae</taxon>
        <taxon>Streptophyta</taxon>
        <taxon>Embryophyta</taxon>
        <taxon>Tracheophyta</taxon>
        <taxon>Spermatophyta</taxon>
        <taxon>Magnoliopsida</taxon>
        <taxon>eudicotyledons</taxon>
        <taxon>Gunneridae</taxon>
        <taxon>Pentapetalae</taxon>
        <taxon>asterids</taxon>
        <taxon>campanulids</taxon>
        <taxon>Asterales</taxon>
        <taxon>Asteraceae</taxon>
        <taxon>Asteroideae</taxon>
        <taxon>Anthemideae</taxon>
        <taxon>Anthemidinae</taxon>
        <taxon>Tanacetum</taxon>
    </lineage>
</organism>
<dbReference type="PANTHER" id="PTHR31500">
    <property type="entry name" value="AT-HOOK MOTIF NUCLEAR-LOCALIZED PROTEIN 9"/>
    <property type="match status" value="1"/>
</dbReference>
<dbReference type="GO" id="GO:0003680">
    <property type="term" value="F:minor groove of adenine-thymine-rich DNA binding"/>
    <property type="evidence" value="ECO:0007669"/>
    <property type="project" value="UniProtKB-UniRule"/>
</dbReference>